<feature type="domain" description="Type VI secretion system IcmF C-terminal" evidence="2">
    <location>
        <begin position="1071"/>
        <end position="1176"/>
    </location>
</feature>
<dbReference type="Proteomes" id="UP001172645">
    <property type="component" value="Unassembled WGS sequence"/>
</dbReference>
<evidence type="ECO:0000259" key="3">
    <source>
        <dbReference type="Pfam" id="PF06761"/>
    </source>
</evidence>
<name>A0ABT7JR41_9HYPH</name>
<evidence type="ECO:0000313" key="7">
    <source>
        <dbReference type="Proteomes" id="UP001172645"/>
    </source>
</evidence>
<evidence type="ECO:0000256" key="1">
    <source>
        <dbReference type="SAM" id="Phobius"/>
    </source>
</evidence>
<feature type="transmembrane region" description="Helical" evidence="1">
    <location>
        <begin position="46"/>
        <end position="70"/>
    </location>
</feature>
<dbReference type="EMBL" id="JARFYM010000004">
    <property type="protein sequence ID" value="MDL2398815.1"/>
    <property type="molecule type" value="Genomic_DNA"/>
</dbReference>
<sequence length="1195" mass="132024">MLRTYLVTLLRPTSLIILLVLAALSVVFWLFGGALAIEGVKPFADASLRVYIIIGVFVFYLLVTFLRHLLARRANARLINSMLANDELVSMGSDFSSGEIDIIRERFEKTLKTLRDNPVDGRRKRDFIYDMPWYIIIGPPGTGKTTILRNSGLNFPLAVDGDPALQGIGGTRNCDWWISDEAVLIDTAGRYTTQDINADIDAAAWNGFLGLLKQHRRRRPINGVLLAVSIADVVLASDAERQKQAETLRQRLRELHRIFGMRLPVYLLFTKCDLIAGFEEFFDETEEEEREQIWGMTFNRDDEQMTFGRQFESGFTDLVARLERRLPLKLSAERSNSRRCRIYLFPHEFGSMASTLRGFVTDVFRINRSEAQPLLRGVYFTSGTQEGTPFDRLLGAMGRSFSLAPSQQLPMSGQGKAFFIRKLLTDIIFAEQNLVGRNTKVERRLATARYSAYAALVVFTIALSGFWLYGLSASLAQIKQTNDTADTLRDRLDIANQNRSLNTILPALDSASALRDNVFGSLGWFGQIIGIDARPQLASAAGATYDNVLGQYLLPTVTKRLQTQVQLLSSSGDNNNLLLRDQLETYLMLTTGQNFAKPKVEQEFAKQNDAAFALNPVDHSRMDAHMEHLIDLLPKRTQPDSGTVGDARERLSRVPPALDIYRRMVIDADRRYQLTPISIVNVLGTSVLRVDTAALGGNSVIPGFYTKNAFYNFFLPRLPEYIRNSTGSDWVLGSNAISNDAYNKVAQQIVFAYAKDYIGAWRGAIGQVRVIDFDSLNRAQTVLQELSNPQSPLTALLNEVRENTELPLPAVKDGGAADEAASQAAAKVGGPAGLVTAVAGEATDAMAKTAISTAFGNAPWPGTLIGDAFRPLNSLVDPQNPMGSLNQVQQLFGDMLGTVASVTSAPDPSAAAYDFIAQRAKSPINDSFSKLGAQAATKPEPVRSMVGFVSKRTMDLLMRQSYAYINGRWQQEVVPACNNILADRYPFALDSQQEVSLQDFSDLFKPSGIIDKFFTDYLTPFVSVRGRQLTELAGQGGGLGLSKDSLAQFARAQTIRDAFFGAGGTTPQAKFTVEPFFLDPKALKSSFILDDAELDYRHGPVRGQDFTWPSKLDSSTATLRINLLDGTSQTLERTGNWAIFRMLSNSGLANVKGQDQFVFSIAKDKVQASFKLKASSVTNPFNLDLYSSFRCPAAL</sequence>
<dbReference type="PANTHER" id="PTHR36153:SF1">
    <property type="entry name" value="TYPE VI SECRETION SYSTEM COMPONENT TSSM1"/>
    <property type="match status" value="1"/>
</dbReference>
<evidence type="ECO:0000259" key="4">
    <source>
        <dbReference type="Pfam" id="PF14331"/>
    </source>
</evidence>
<dbReference type="Pfam" id="PF14331">
    <property type="entry name" value="IcmF-related_N"/>
    <property type="match status" value="1"/>
</dbReference>
<keyword evidence="1" id="KW-1133">Transmembrane helix</keyword>
<dbReference type="RefSeq" id="WP_285867695.1">
    <property type="nucleotide sequence ID" value="NZ_JARFYM010000004.1"/>
</dbReference>
<dbReference type="InterPro" id="IPR027417">
    <property type="entry name" value="P-loop_NTPase"/>
</dbReference>
<keyword evidence="1" id="KW-0472">Membrane</keyword>
<dbReference type="Pfam" id="PF06761">
    <property type="entry name" value="IcmF-related"/>
    <property type="match status" value="1"/>
</dbReference>
<proteinExistence type="predicted"/>
<dbReference type="Pfam" id="PF06744">
    <property type="entry name" value="IcmF_C"/>
    <property type="match status" value="1"/>
</dbReference>
<gene>
    <name evidence="6" type="primary">tssM</name>
    <name evidence="6" type="ORF">PY649_07925</name>
</gene>
<evidence type="ECO:0000259" key="2">
    <source>
        <dbReference type="Pfam" id="PF06744"/>
    </source>
</evidence>
<dbReference type="InterPro" id="IPR048677">
    <property type="entry name" value="TssM1_hel"/>
</dbReference>
<dbReference type="Pfam" id="PF21070">
    <property type="entry name" value="IcmF_helical"/>
    <property type="match status" value="1"/>
</dbReference>
<dbReference type="Gene3D" id="3.40.50.300">
    <property type="entry name" value="P-loop containing nucleotide triphosphate hydrolases"/>
    <property type="match status" value="1"/>
</dbReference>
<evidence type="ECO:0000313" key="6">
    <source>
        <dbReference type="EMBL" id="MDL2398815.1"/>
    </source>
</evidence>
<keyword evidence="7" id="KW-1185">Reference proteome</keyword>
<organism evidence="6 7">
    <name type="scientific">Rhizobium mayense</name>
    <dbReference type="NCBI Taxonomy" id="1312184"/>
    <lineage>
        <taxon>Bacteria</taxon>
        <taxon>Pseudomonadati</taxon>
        <taxon>Pseudomonadota</taxon>
        <taxon>Alphaproteobacteria</taxon>
        <taxon>Hyphomicrobiales</taxon>
        <taxon>Rhizobiaceae</taxon>
        <taxon>Rhizobium/Agrobacterium group</taxon>
        <taxon>Rhizobium</taxon>
    </lineage>
</organism>
<feature type="domain" description="Type VI secretion system component TssM1 helical" evidence="5">
    <location>
        <begin position="965"/>
        <end position="1063"/>
    </location>
</feature>
<comment type="caution">
    <text evidence="6">The sequence shown here is derived from an EMBL/GenBank/DDBJ whole genome shotgun (WGS) entry which is preliminary data.</text>
</comment>
<dbReference type="PANTHER" id="PTHR36153">
    <property type="entry name" value="INNER MEMBRANE PROTEIN-RELATED"/>
    <property type="match status" value="1"/>
</dbReference>
<keyword evidence="1" id="KW-0812">Transmembrane</keyword>
<feature type="transmembrane region" description="Helical" evidence="1">
    <location>
        <begin position="450"/>
        <end position="470"/>
    </location>
</feature>
<protein>
    <submittedName>
        <fullName evidence="6">Type VI secretion system membrane subunit TssM</fullName>
    </submittedName>
</protein>
<dbReference type="NCBIfam" id="TIGR03348">
    <property type="entry name" value="VI_IcmF"/>
    <property type="match status" value="1"/>
</dbReference>
<dbReference type="SUPFAM" id="SSF52540">
    <property type="entry name" value="P-loop containing nucleoside triphosphate hydrolases"/>
    <property type="match status" value="1"/>
</dbReference>
<dbReference type="InterPro" id="IPR025743">
    <property type="entry name" value="TssM1_N"/>
</dbReference>
<accession>A0ABT7JR41</accession>
<dbReference type="InterPro" id="IPR009612">
    <property type="entry name" value="IcmF-rel"/>
</dbReference>
<dbReference type="InterPro" id="IPR053156">
    <property type="entry name" value="T6SS_TssM-like"/>
</dbReference>
<dbReference type="InterPro" id="IPR010623">
    <property type="entry name" value="IcmF_C"/>
</dbReference>
<feature type="domain" description="IcmF-related" evidence="3">
    <location>
        <begin position="506"/>
        <end position="804"/>
    </location>
</feature>
<dbReference type="CDD" id="cd00882">
    <property type="entry name" value="Ras_like_GTPase"/>
    <property type="match status" value="1"/>
</dbReference>
<evidence type="ECO:0000259" key="5">
    <source>
        <dbReference type="Pfam" id="PF21070"/>
    </source>
</evidence>
<reference evidence="6" key="1">
    <citation type="submission" date="2023-06" db="EMBL/GenBank/DDBJ databases">
        <title>Phylogenetic Diversity of Rhizobium strains.</title>
        <authorList>
            <person name="Moura F.T."/>
            <person name="Helene L.C.F."/>
            <person name="Hungria M."/>
        </authorList>
    </citation>
    <scope>NUCLEOTIDE SEQUENCE</scope>
    <source>
        <strain evidence="6">CCGE526</strain>
    </source>
</reference>
<dbReference type="InterPro" id="IPR017731">
    <property type="entry name" value="TssM1-like"/>
</dbReference>
<feature type="domain" description="Type VI secretion system component TssM1 N-terminal" evidence="4">
    <location>
        <begin position="200"/>
        <end position="455"/>
    </location>
</feature>